<dbReference type="Proteomes" id="UP000893823">
    <property type="component" value="Unassembled WGS sequence"/>
</dbReference>
<proteinExistence type="predicted"/>
<evidence type="ECO:0000256" key="2">
    <source>
        <dbReference type="SAM" id="Phobius"/>
    </source>
</evidence>
<organism evidence="3 4">
    <name type="scientific">Agromyces flavus</name>
    <dbReference type="NCBI Taxonomy" id="589382"/>
    <lineage>
        <taxon>Bacteria</taxon>
        <taxon>Bacillati</taxon>
        <taxon>Actinomycetota</taxon>
        <taxon>Actinomycetes</taxon>
        <taxon>Micrococcales</taxon>
        <taxon>Microbacteriaceae</taxon>
        <taxon>Agromyces</taxon>
    </lineage>
</organism>
<feature type="transmembrane region" description="Helical" evidence="2">
    <location>
        <begin position="27"/>
        <end position="53"/>
    </location>
</feature>
<dbReference type="RefSeq" id="WP_133988417.1">
    <property type="nucleotide sequence ID" value="NZ_BMDN01000001.1"/>
</dbReference>
<dbReference type="EMBL" id="SODL02000001">
    <property type="protein sequence ID" value="MCP2366348.1"/>
    <property type="molecule type" value="Genomic_DNA"/>
</dbReference>
<name>A0ABT1KHM2_9MICO</name>
<keyword evidence="2" id="KW-0812">Transmembrane</keyword>
<sequence>MTHDEEVGGTRRDQARARARSTRARRLGTAGLALFVIGPVLGLALVVLGVVLAFGDVPWWPLAIIAAVVIGLVLHHIGLRMLLVAEEARTPAPPDPDPSDAKLDGPATDQASPARTNPDS</sequence>
<feature type="compositionally biased region" description="Polar residues" evidence="1">
    <location>
        <begin position="109"/>
        <end position="120"/>
    </location>
</feature>
<keyword evidence="2" id="KW-1133">Transmembrane helix</keyword>
<keyword evidence="4" id="KW-1185">Reference proteome</keyword>
<feature type="region of interest" description="Disordered" evidence="1">
    <location>
        <begin position="88"/>
        <end position="120"/>
    </location>
</feature>
<feature type="transmembrane region" description="Helical" evidence="2">
    <location>
        <begin position="59"/>
        <end position="79"/>
    </location>
</feature>
<evidence type="ECO:0000313" key="4">
    <source>
        <dbReference type="Proteomes" id="UP000893823"/>
    </source>
</evidence>
<reference evidence="3" key="1">
    <citation type="submission" date="2022-06" db="EMBL/GenBank/DDBJ databases">
        <title>Genomic Encyclopedia of Type Strains, Phase III (KMG-III): the genomes of soil and plant-associated and newly described type strains.</title>
        <authorList>
            <person name="Whitman W."/>
        </authorList>
    </citation>
    <scope>NUCLEOTIDE SEQUENCE</scope>
    <source>
        <strain evidence="3">CPCC 202695</strain>
    </source>
</reference>
<feature type="compositionally biased region" description="Basic and acidic residues" evidence="1">
    <location>
        <begin position="1"/>
        <end position="16"/>
    </location>
</feature>
<evidence type="ECO:0000313" key="3">
    <source>
        <dbReference type="EMBL" id="MCP2366348.1"/>
    </source>
</evidence>
<keyword evidence="2" id="KW-0472">Membrane</keyword>
<gene>
    <name evidence="3" type="ORF">BCL57_000490</name>
</gene>
<evidence type="ECO:0000256" key="1">
    <source>
        <dbReference type="SAM" id="MobiDB-lite"/>
    </source>
</evidence>
<comment type="caution">
    <text evidence="3">The sequence shown here is derived from an EMBL/GenBank/DDBJ whole genome shotgun (WGS) entry which is preliminary data.</text>
</comment>
<feature type="region of interest" description="Disordered" evidence="1">
    <location>
        <begin position="1"/>
        <end position="21"/>
    </location>
</feature>
<accession>A0ABT1KHM2</accession>
<protein>
    <submittedName>
        <fullName evidence="3">MFS family permease</fullName>
    </submittedName>
</protein>